<accession>A0AA35LJ71</accession>
<dbReference type="InterPro" id="IPR036877">
    <property type="entry name" value="SUI1_dom_sf"/>
</dbReference>
<feature type="compositionally biased region" description="Basic and acidic residues" evidence="4">
    <location>
        <begin position="42"/>
        <end position="55"/>
    </location>
</feature>
<protein>
    <recommendedName>
        <fullName evidence="2">Density-regulated protein</fullName>
    </recommendedName>
</protein>
<proteinExistence type="inferred from homology"/>
<evidence type="ECO:0000259" key="5">
    <source>
        <dbReference type="PROSITE" id="PS50296"/>
    </source>
</evidence>
<dbReference type="PROSITE" id="PS50296">
    <property type="entry name" value="SUI1"/>
    <property type="match status" value="1"/>
</dbReference>
<evidence type="ECO:0000256" key="3">
    <source>
        <dbReference type="ARBA" id="ARBA00022540"/>
    </source>
</evidence>
<evidence type="ECO:0000256" key="4">
    <source>
        <dbReference type="SAM" id="MobiDB-lite"/>
    </source>
</evidence>
<evidence type="ECO:0000256" key="2">
    <source>
        <dbReference type="ARBA" id="ARBA00021664"/>
    </source>
</evidence>
<feature type="domain" description="SUI1" evidence="5">
    <location>
        <begin position="230"/>
        <end position="297"/>
    </location>
</feature>
<sequence>MRGSNHQSAAQGGRERREGGRAPRDYGGRAGPFHAVAAKAEPLLERESSPARATLRKEAREKRAALAISPCPYLNLLLAAAAACATQEGGNGRRRNHRPLPPPGPRLRAPPRTCDMAMDAPESALLDCKGDQRCHARPDADYPLRVLYCGVCSLPTEYCEYMPDVAKCRQWLEKNFPNEFAKLTVENSPKQESGVGEGQGTVGEEEEKKKQKRGGRGQIKQKKKTVPQKVTIAKIPRAKKKYVTRVCGLATFEIDLKEAQRFFAQKFSCGASVTGEDEIIIQGDFTDDIIDVIQEKWPEVDDDSIEDLGEVKK</sequence>
<dbReference type="PANTHER" id="PTHR12789">
    <property type="entry name" value="DENSITY-REGULATED PROTEIN HOMOLOG"/>
    <property type="match status" value="1"/>
</dbReference>
<evidence type="ECO:0000313" key="7">
    <source>
        <dbReference type="Proteomes" id="UP001178461"/>
    </source>
</evidence>
<dbReference type="GO" id="GO:0002188">
    <property type="term" value="P:translation reinitiation"/>
    <property type="evidence" value="ECO:0007669"/>
    <property type="project" value="TreeGrafter"/>
</dbReference>
<name>A0AA35LJ71_9SAUR</name>
<dbReference type="GO" id="GO:0001731">
    <property type="term" value="P:formation of translation preinitiation complex"/>
    <property type="evidence" value="ECO:0007669"/>
    <property type="project" value="TreeGrafter"/>
</dbReference>
<dbReference type="Pfam" id="PF21023">
    <property type="entry name" value="DENR_N"/>
    <property type="match status" value="1"/>
</dbReference>
<dbReference type="Pfam" id="PF01253">
    <property type="entry name" value="SUI1"/>
    <property type="match status" value="1"/>
</dbReference>
<comment type="similarity">
    <text evidence="1">Belongs to the DENR family.</text>
</comment>
<dbReference type="SUPFAM" id="SSF55159">
    <property type="entry name" value="eIF1-like"/>
    <property type="match status" value="1"/>
</dbReference>
<dbReference type="InterPro" id="IPR001950">
    <property type="entry name" value="SUI1"/>
</dbReference>
<keyword evidence="3" id="KW-0396">Initiation factor</keyword>
<keyword evidence="3" id="KW-0648">Protein biosynthesis</keyword>
<feature type="compositionally biased region" description="Basic and acidic residues" evidence="4">
    <location>
        <begin position="13"/>
        <end position="27"/>
    </location>
</feature>
<gene>
    <name evidence="6" type="ORF">PODLI_1B036648</name>
</gene>
<dbReference type="EMBL" id="OX395143">
    <property type="protein sequence ID" value="CAI5797179.1"/>
    <property type="molecule type" value="Genomic_DNA"/>
</dbReference>
<organism evidence="6 7">
    <name type="scientific">Podarcis lilfordi</name>
    <name type="common">Lilford's wall lizard</name>
    <dbReference type="NCBI Taxonomy" id="74358"/>
    <lineage>
        <taxon>Eukaryota</taxon>
        <taxon>Metazoa</taxon>
        <taxon>Chordata</taxon>
        <taxon>Craniata</taxon>
        <taxon>Vertebrata</taxon>
        <taxon>Euteleostomi</taxon>
        <taxon>Lepidosauria</taxon>
        <taxon>Squamata</taxon>
        <taxon>Bifurcata</taxon>
        <taxon>Unidentata</taxon>
        <taxon>Episquamata</taxon>
        <taxon>Laterata</taxon>
        <taxon>Lacertibaenia</taxon>
        <taxon>Lacertidae</taxon>
        <taxon>Podarcis</taxon>
    </lineage>
</organism>
<dbReference type="InterPro" id="IPR048517">
    <property type="entry name" value="DENR_N"/>
</dbReference>
<dbReference type="GO" id="GO:0003729">
    <property type="term" value="F:mRNA binding"/>
    <property type="evidence" value="ECO:0007669"/>
    <property type="project" value="TreeGrafter"/>
</dbReference>
<feature type="region of interest" description="Disordered" evidence="4">
    <location>
        <begin position="88"/>
        <end position="110"/>
    </location>
</feature>
<dbReference type="InterPro" id="IPR005873">
    <property type="entry name" value="DENR_eukaryotes"/>
</dbReference>
<dbReference type="PANTHER" id="PTHR12789:SF0">
    <property type="entry name" value="DENSITY-REGULATED PROTEIN"/>
    <property type="match status" value="1"/>
</dbReference>
<dbReference type="FunFam" id="3.30.780.10:FF:000004">
    <property type="entry name" value="density-regulated protein-like"/>
    <property type="match status" value="1"/>
</dbReference>
<evidence type="ECO:0000256" key="1">
    <source>
        <dbReference type="ARBA" id="ARBA00007514"/>
    </source>
</evidence>
<dbReference type="AlphaFoldDB" id="A0AA35LJ71"/>
<dbReference type="GO" id="GO:0003743">
    <property type="term" value="F:translation initiation factor activity"/>
    <property type="evidence" value="ECO:0007669"/>
    <property type="project" value="UniProtKB-KW"/>
</dbReference>
<dbReference type="Proteomes" id="UP001178461">
    <property type="component" value="Chromosome 16"/>
</dbReference>
<dbReference type="Gene3D" id="3.30.780.10">
    <property type="entry name" value="SUI1-like domain"/>
    <property type="match status" value="1"/>
</dbReference>
<dbReference type="NCBIfam" id="TIGR01159">
    <property type="entry name" value="DRP1"/>
    <property type="match status" value="1"/>
</dbReference>
<feature type="compositionally biased region" description="Polar residues" evidence="4">
    <location>
        <begin position="1"/>
        <end position="10"/>
    </location>
</feature>
<feature type="compositionally biased region" description="Basic residues" evidence="4">
    <location>
        <begin position="210"/>
        <end position="225"/>
    </location>
</feature>
<reference evidence="6" key="1">
    <citation type="submission" date="2022-12" db="EMBL/GenBank/DDBJ databases">
        <authorList>
            <person name="Alioto T."/>
            <person name="Alioto T."/>
            <person name="Gomez Garrido J."/>
        </authorList>
    </citation>
    <scope>NUCLEOTIDE SEQUENCE</scope>
</reference>
<dbReference type="CDD" id="cd11607">
    <property type="entry name" value="DENR_C"/>
    <property type="match status" value="1"/>
</dbReference>
<keyword evidence="7" id="KW-1185">Reference proteome</keyword>
<feature type="region of interest" description="Disordered" evidence="4">
    <location>
        <begin position="184"/>
        <end position="225"/>
    </location>
</feature>
<evidence type="ECO:0000313" key="6">
    <source>
        <dbReference type="EMBL" id="CAI5797179.1"/>
    </source>
</evidence>
<feature type="region of interest" description="Disordered" evidence="4">
    <location>
        <begin position="1"/>
        <end position="55"/>
    </location>
</feature>
<dbReference type="InterPro" id="IPR046447">
    <property type="entry name" value="DENR_C"/>
</dbReference>
<dbReference type="InterPro" id="IPR050318">
    <property type="entry name" value="DENR/SUI1_TIF"/>
</dbReference>